<dbReference type="EMBL" id="QFPW01000001">
    <property type="protein sequence ID" value="PZQ52186.1"/>
    <property type="molecule type" value="Genomic_DNA"/>
</dbReference>
<evidence type="ECO:0000313" key="1">
    <source>
        <dbReference type="EMBL" id="PZQ52186.1"/>
    </source>
</evidence>
<dbReference type="AlphaFoldDB" id="A0A2W5NF76"/>
<evidence type="ECO:0000313" key="2">
    <source>
        <dbReference type="Proteomes" id="UP000249185"/>
    </source>
</evidence>
<name>A0A2W5NF76_RHOSU</name>
<dbReference type="Proteomes" id="UP000249185">
    <property type="component" value="Unassembled WGS sequence"/>
</dbReference>
<sequence>MSDRSWTISGFNSGSKFFEQVVSVDTIAESEVKELLRRLASRHLSEADVVACSLGSDYRAATLDLAELADGPYGFTTDAGFPIYYTAVLGEVAEAEEEDDEEEAAEEAED</sequence>
<reference evidence="1 2" key="1">
    <citation type="submission" date="2017-08" db="EMBL/GenBank/DDBJ databases">
        <title>Infants hospitalized years apart are colonized by the same room-sourced microbial strains.</title>
        <authorList>
            <person name="Brooks B."/>
            <person name="Olm M.R."/>
            <person name="Firek B.A."/>
            <person name="Baker R."/>
            <person name="Thomas B.C."/>
            <person name="Morowitz M.J."/>
            <person name="Banfield J.F."/>
        </authorList>
    </citation>
    <scope>NUCLEOTIDE SEQUENCE [LARGE SCALE GENOMIC DNA]</scope>
    <source>
        <strain evidence="1">S2_005_002_R2_34</strain>
    </source>
</reference>
<protein>
    <submittedName>
        <fullName evidence="1">Uncharacterized protein</fullName>
    </submittedName>
</protein>
<comment type="caution">
    <text evidence="1">The sequence shown here is derived from an EMBL/GenBank/DDBJ whole genome shotgun (WGS) entry which is preliminary data.</text>
</comment>
<organism evidence="1 2">
    <name type="scientific">Rhodovulum sulfidophilum</name>
    <name type="common">Rhodobacter sulfidophilus</name>
    <dbReference type="NCBI Taxonomy" id="35806"/>
    <lineage>
        <taxon>Bacteria</taxon>
        <taxon>Pseudomonadati</taxon>
        <taxon>Pseudomonadota</taxon>
        <taxon>Alphaproteobacteria</taxon>
        <taxon>Rhodobacterales</taxon>
        <taxon>Paracoccaceae</taxon>
        <taxon>Rhodovulum</taxon>
    </lineage>
</organism>
<gene>
    <name evidence="1" type="ORF">DI556_00525</name>
</gene>
<accession>A0A2W5NF76</accession>
<proteinExistence type="predicted"/>